<dbReference type="InterPro" id="IPR039637">
    <property type="entry name" value="CNOT7/CNOT8/Pop2"/>
</dbReference>
<comment type="caution">
    <text evidence="16">The sequence shown here is derived from an EMBL/GenBank/DDBJ whole genome shotgun (WGS) entry which is preliminary data.</text>
</comment>
<evidence type="ECO:0000256" key="3">
    <source>
        <dbReference type="ARBA" id="ARBA00004496"/>
    </source>
</evidence>
<dbReference type="InterPro" id="IPR036397">
    <property type="entry name" value="RNaseH_sf"/>
</dbReference>
<dbReference type="EC" id="3.1.13.4" evidence="5"/>
<keyword evidence="9" id="KW-0378">Hydrolase</keyword>
<dbReference type="Gene3D" id="3.30.420.10">
    <property type="entry name" value="Ribonuclease H-like superfamily/Ribonuclease H"/>
    <property type="match status" value="1"/>
</dbReference>
<dbReference type="EMBL" id="ML978136">
    <property type="protein sequence ID" value="KAF2093940.1"/>
    <property type="molecule type" value="Genomic_DNA"/>
</dbReference>
<name>A0A9P4M1X5_9PEZI</name>
<accession>A0A9P4M1X5</accession>
<keyword evidence="14" id="KW-0539">Nucleus</keyword>
<dbReference type="Pfam" id="PF04857">
    <property type="entry name" value="CAF1"/>
    <property type="match status" value="2"/>
</dbReference>
<comment type="similarity">
    <text evidence="4">Belongs to the CAF1 family.</text>
</comment>
<evidence type="ECO:0000256" key="13">
    <source>
        <dbReference type="ARBA" id="ARBA00023163"/>
    </source>
</evidence>
<protein>
    <recommendedName>
        <fullName evidence="5">poly(A)-specific ribonuclease</fullName>
        <ecNumber evidence="5">3.1.13.4</ecNumber>
    </recommendedName>
</protein>
<dbReference type="AlphaFoldDB" id="A0A9P4M1X5"/>
<reference evidence="16" key="1">
    <citation type="journal article" date="2020" name="Stud. Mycol.">
        <title>101 Dothideomycetes genomes: a test case for predicting lifestyles and emergence of pathogens.</title>
        <authorList>
            <person name="Haridas S."/>
            <person name="Albert R."/>
            <person name="Binder M."/>
            <person name="Bloem J."/>
            <person name="Labutti K."/>
            <person name="Salamov A."/>
            <person name="Andreopoulos B."/>
            <person name="Baker S."/>
            <person name="Barry K."/>
            <person name="Bills G."/>
            <person name="Bluhm B."/>
            <person name="Cannon C."/>
            <person name="Castanera R."/>
            <person name="Culley D."/>
            <person name="Daum C."/>
            <person name="Ezra D."/>
            <person name="Gonzalez J."/>
            <person name="Henrissat B."/>
            <person name="Kuo A."/>
            <person name="Liang C."/>
            <person name="Lipzen A."/>
            <person name="Lutzoni F."/>
            <person name="Magnuson J."/>
            <person name="Mondo S."/>
            <person name="Nolan M."/>
            <person name="Ohm R."/>
            <person name="Pangilinan J."/>
            <person name="Park H.-J."/>
            <person name="Ramirez L."/>
            <person name="Alfaro M."/>
            <person name="Sun H."/>
            <person name="Tritt A."/>
            <person name="Yoshinaga Y."/>
            <person name="Zwiers L.-H."/>
            <person name="Turgeon B."/>
            <person name="Goodwin S."/>
            <person name="Spatafora J."/>
            <person name="Crous P."/>
            <person name="Grigoriev I."/>
        </authorList>
    </citation>
    <scope>NUCLEOTIDE SEQUENCE</scope>
    <source>
        <strain evidence="16">CBS 133067</strain>
    </source>
</reference>
<keyword evidence="13" id="KW-0804">Transcription</keyword>
<comment type="catalytic activity">
    <reaction evidence="1">
        <text>Exonucleolytic cleavage of poly(A) to 5'-AMP.</text>
        <dbReference type="EC" id="3.1.13.4"/>
    </reaction>
</comment>
<gene>
    <name evidence="16" type="ORF">NA57DRAFT_47593</name>
</gene>
<keyword evidence="10" id="KW-0269">Exonuclease</keyword>
<dbReference type="SUPFAM" id="SSF53098">
    <property type="entry name" value="Ribonuclease H-like"/>
    <property type="match status" value="1"/>
</dbReference>
<keyword evidence="12" id="KW-0805">Transcription regulation</keyword>
<dbReference type="GO" id="GO:0005634">
    <property type="term" value="C:nucleus"/>
    <property type="evidence" value="ECO:0007669"/>
    <property type="project" value="UniProtKB-SubCell"/>
</dbReference>
<keyword evidence="7" id="KW-0540">Nuclease</keyword>
<organism evidence="16 17">
    <name type="scientific">Rhizodiscina lignyota</name>
    <dbReference type="NCBI Taxonomy" id="1504668"/>
    <lineage>
        <taxon>Eukaryota</taxon>
        <taxon>Fungi</taxon>
        <taxon>Dikarya</taxon>
        <taxon>Ascomycota</taxon>
        <taxon>Pezizomycotina</taxon>
        <taxon>Dothideomycetes</taxon>
        <taxon>Pleosporomycetidae</taxon>
        <taxon>Aulographales</taxon>
        <taxon>Rhizodiscinaceae</taxon>
        <taxon>Rhizodiscina</taxon>
    </lineage>
</organism>
<evidence type="ECO:0000256" key="6">
    <source>
        <dbReference type="ARBA" id="ARBA00022490"/>
    </source>
</evidence>
<dbReference type="InterPro" id="IPR012337">
    <property type="entry name" value="RNaseH-like_sf"/>
</dbReference>
<proteinExistence type="inferred from homology"/>
<dbReference type="OrthoDB" id="1164111at2759"/>
<dbReference type="InterPro" id="IPR006941">
    <property type="entry name" value="RNase_CAF1"/>
</dbReference>
<keyword evidence="6" id="KW-0963">Cytoplasm</keyword>
<keyword evidence="11" id="KW-0694">RNA-binding</keyword>
<dbReference type="PANTHER" id="PTHR10797">
    <property type="entry name" value="CCR4-NOT TRANSCRIPTION COMPLEX SUBUNIT"/>
    <property type="match status" value="1"/>
</dbReference>
<evidence type="ECO:0000256" key="5">
    <source>
        <dbReference type="ARBA" id="ARBA00012161"/>
    </source>
</evidence>
<dbReference type="GO" id="GO:0004535">
    <property type="term" value="F:poly(A)-specific ribonuclease activity"/>
    <property type="evidence" value="ECO:0007669"/>
    <property type="project" value="UniProtKB-EC"/>
</dbReference>
<evidence type="ECO:0000313" key="16">
    <source>
        <dbReference type="EMBL" id="KAF2093940.1"/>
    </source>
</evidence>
<evidence type="ECO:0000256" key="4">
    <source>
        <dbReference type="ARBA" id="ARBA00008372"/>
    </source>
</evidence>
<evidence type="ECO:0000313" key="17">
    <source>
        <dbReference type="Proteomes" id="UP000799772"/>
    </source>
</evidence>
<evidence type="ECO:0000256" key="12">
    <source>
        <dbReference type="ARBA" id="ARBA00023015"/>
    </source>
</evidence>
<feature type="compositionally biased region" description="Gly residues" evidence="15">
    <location>
        <begin position="365"/>
        <end position="375"/>
    </location>
</feature>
<evidence type="ECO:0000256" key="2">
    <source>
        <dbReference type="ARBA" id="ARBA00004123"/>
    </source>
</evidence>
<keyword evidence="8" id="KW-0479">Metal-binding</keyword>
<evidence type="ECO:0000256" key="7">
    <source>
        <dbReference type="ARBA" id="ARBA00022722"/>
    </source>
</evidence>
<dbReference type="GO" id="GO:0046872">
    <property type="term" value="F:metal ion binding"/>
    <property type="evidence" value="ECO:0007669"/>
    <property type="project" value="UniProtKB-KW"/>
</dbReference>
<feature type="region of interest" description="Disordered" evidence="15">
    <location>
        <begin position="318"/>
        <end position="397"/>
    </location>
</feature>
<dbReference type="GO" id="GO:0030014">
    <property type="term" value="C:CCR4-NOT complex"/>
    <property type="evidence" value="ECO:0007669"/>
    <property type="project" value="InterPro"/>
</dbReference>
<dbReference type="GO" id="GO:0005737">
    <property type="term" value="C:cytoplasm"/>
    <property type="evidence" value="ECO:0007669"/>
    <property type="project" value="UniProtKB-SubCell"/>
</dbReference>
<keyword evidence="17" id="KW-1185">Reference proteome</keyword>
<comment type="subcellular location">
    <subcellularLocation>
        <location evidence="3">Cytoplasm</location>
    </subcellularLocation>
    <subcellularLocation>
        <location evidence="2">Nucleus</location>
    </subcellularLocation>
</comment>
<evidence type="ECO:0000256" key="10">
    <source>
        <dbReference type="ARBA" id="ARBA00022839"/>
    </source>
</evidence>
<feature type="compositionally biased region" description="Low complexity" evidence="15">
    <location>
        <begin position="376"/>
        <end position="397"/>
    </location>
</feature>
<evidence type="ECO:0000256" key="11">
    <source>
        <dbReference type="ARBA" id="ARBA00022884"/>
    </source>
</evidence>
<dbReference type="GO" id="GO:0003723">
    <property type="term" value="F:RNA binding"/>
    <property type="evidence" value="ECO:0007669"/>
    <property type="project" value="UniProtKB-KW"/>
</dbReference>
<evidence type="ECO:0000256" key="15">
    <source>
        <dbReference type="SAM" id="MobiDB-lite"/>
    </source>
</evidence>
<evidence type="ECO:0000256" key="1">
    <source>
        <dbReference type="ARBA" id="ARBA00001663"/>
    </source>
</evidence>
<sequence length="397" mass="42932">MAPQDTEFPGVVARPMGEFTTKASYHYQTLRCNVDLLKIIQLGITLFSMDGDIPPAQPIETSNLTQTNRLPGYQGNLVMCPCTWQFNFEFSTDADMYNSDSISMLKKQGADFEKHATAGIDPVEFGSLLITSGLALSDDVTWLSFHSGYDFAYLIKLMWAQPLPMDEEQYRKLVKIFFPNLYDVKFILRQAQRFLMNPSQRAQVSQAGVGIISSLGTKSGLQDLADELGCQRTGTQHTAGSDAWLTGQVFWQMRNKIFDGQLPEDMNGQMWGLTGVGAPASATSQAAVLAQAQNQAQGQVQGTNGQQNSMSQGNMMGFHTGATPTLHRGEPSTPTGQQASLHVGQSGTPNPGPGGPYGAHTQHHGQGGGGHGGGQQHPSMQQHGGVFGQFQHPQGPK</sequence>
<evidence type="ECO:0000256" key="8">
    <source>
        <dbReference type="ARBA" id="ARBA00022723"/>
    </source>
</evidence>
<evidence type="ECO:0000256" key="9">
    <source>
        <dbReference type="ARBA" id="ARBA00022801"/>
    </source>
</evidence>
<evidence type="ECO:0000256" key="14">
    <source>
        <dbReference type="ARBA" id="ARBA00023242"/>
    </source>
</evidence>
<dbReference type="Proteomes" id="UP000799772">
    <property type="component" value="Unassembled WGS sequence"/>
</dbReference>